<name>A0A445CA42_ARAHY</name>
<feature type="domain" description="GRF-type" evidence="7">
    <location>
        <begin position="79"/>
        <end position="121"/>
    </location>
</feature>
<comment type="caution">
    <text evidence="8">The sequence shown here is derived from an EMBL/GenBank/DDBJ whole genome shotgun (WGS) entry which is preliminary data.</text>
</comment>
<dbReference type="AlphaFoldDB" id="A0A445CA42"/>
<protein>
    <recommendedName>
        <fullName evidence="7">GRF-type domain-containing protein</fullName>
    </recommendedName>
</protein>
<dbReference type="Proteomes" id="UP000289738">
    <property type="component" value="Chromosome A07"/>
</dbReference>
<keyword evidence="9" id="KW-1185">Reference proteome</keyword>
<keyword evidence="1" id="KW-0479">Metal-binding</keyword>
<evidence type="ECO:0000256" key="6">
    <source>
        <dbReference type="SAM" id="Phobius"/>
    </source>
</evidence>
<evidence type="ECO:0000256" key="2">
    <source>
        <dbReference type="ARBA" id="ARBA00022771"/>
    </source>
</evidence>
<dbReference type="EMBL" id="SDMP01000007">
    <property type="protein sequence ID" value="RYR47769.1"/>
    <property type="molecule type" value="Genomic_DNA"/>
</dbReference>
<keyword evidence="6" id="KW-1133">Transmembrane helix</keyword>
<keyword evidence="6" id="KW-0812">Transmembrane</keyword>
<evidence type="ECO:0000313" key="9">
    <source>
        <dbReference type="Proteomes" id="UP000289738"/>
    </source>
</evidence>
<proteinExistence type="predicted"/>
<dbReference type="Pfam" id="PF06839">
    <property type="entry name" value="Zn_ribbon_GRF"/>
    <property type="match status" value="1"/>
</dbReference>
<organism evidence="8 9">
    <name type="scientific">Arachis hypogaea</name>
    <name type="common">Peanut</name>
    <dbReference type="NCBI Taxonomy" id="3818"/>
    <lineage>
        <taxon>Eukaryota</taxon>
        <taxon>Viridiplantae</taxon>
        <taxon>Streptophyta</taxon>
        <taxon>Embryophyta</taxon>
        <taxon>Tracheophyta</taxon>
        <taxon>Spermatophyta</taxon>
        <taxon>Magnoliopsida</taxon>
        <taxon>eudicotyledons</taxon>
        <taxon>Gunneridae</taxon>
        <taxon>Pentapetalae</taxon>
        <taxon>rosids</taxon>
        <taxon>fabids</taxon>
        <taxon>Fabales</taxon>
        <taxon>Fabaceae</taxon>
        <taxon>Papilionoideae</taxon>
        <taxon>50 kb inversion clade</taxon>
        <taxon>dalbergioids sensu lato</taxon>
        <taxon>Dalbergieae</taxon>
        <taxon>Pterocarpus clade</taxon>
        <taxon>Arachis</taxon>
    </lineage>
</organism>
<evidence type="ECO:0000259" key="7">
    <source>
        <dbReference type="PROSITE" id="PS51999"/>
    </source>
</evidence>
<evidence type="ECO:0000313" key="8">
    <source>
        <dbReference type="EMBL" id="RYR47769.1"/>
    </source>
</evidence>
<dbReference type="PROSITE" id="PS51999">
    <property type="entry name" value="ZF_GRF"/>
    <property type="match status" value="1"/>
</dbReference>
<keyword evidence="6" id="KW-0472">Membrane</keyword>
<keyword evidence="3" id="KW-0862">Zinc</keyword>
<dbReference type="InterPro" id="IPR010666">
    <property type="entry name" value="Znf_GRF"/>
</dbReference>
<feature type="transmembrane region" description="Helical" evidence="6">
    <location>
        <begin position="146"/>
        <end position="166"/>
    </location>
</feature>
<evidence type="ECO:0000256" key="3">
    <source>
        <dbReference type="ARBA" id="ARBA00022833"/>
    </source>
</evidence>
<dbReference type="PANTHER" id="PTHR33248">
    <property type="entry name" value="ZINC ION-BINDING PROTEIN"/>
    <property type="match status" value="1"/>
</dbReference>
<dbReference type="GO" id="GO:0008270">
    <property type="term" value="F:zinc ion binding"/>
    <property type="evidence" value="ECO:0007669"/>
    <property type="project" value="UniProtKB-KW"/>
</dbReference>
<evidence type="ECO:0000256" key="1">
    <source>
        <dbReference type="ARBA" id="ARBA00022723"/>
    </source>
</evidence>
<evidence type="ECO:0000256" key="4">
    <source>
        <dbReference type="PROSITE-ProRule" id="PRU01343"/>
    </source>
</evidence>
<gene>
    <name evidence="8" type="ORF">Ahy_A07g033731</name>
</gene>
<feature type="region of interest" description="Disordered" evidence="5">
    <location>
        <begin position="1"/>
        <end position="21"/>
    </location>
</feature>
<sequence length="206" mass="22777">MRRGVGDLDHDDDDQTRTKLLSATDGGGSYCELGFSFSPSPSLLKLIAESMASQGSQAPSSSFVSGRNSSQGRRRRRTCYCGERPVLATSSTAENPGRRFWGCVNYGIGEECEYFVWAESEQEPQVPRLKRRITCLKGKVTTVERMLRMAVAVGLVGWTCAIILLCEKFSSTRNGRFFLQLGCRNIVASVMCWQCVVCNLVCNVTC</sequence>
<accession>A0A445CA42</accession>
<evidence type="ECO:0000256" key="5">
    <source>
        <dbReference type="SAM" id="MobiDB-lite"/>
    </source>
</evidence>
<keyword evidence="2 4" id="KW-0863">Zinc-finger</keyword>
<reference evidence="8 9" key="1">
    <citation type="submission" date="2019-01" db="EMBL/GenBank/DDBJ databases">
        <title>Sequencing of cultivated peanut Arachis hypogaea provides insights into genome evolution and oil improvement.</title>
        <authorList>
            <person name="Chen X."/>
        </authorList>
    </citation>
    <scope>NUCLEOTIDE SEQUENCE [LARGE SCALE GENOMIC DNA]</scope>
    <source>
        <strain evidence="9">cv. Fuhuasheng</strain>
        <tissue evidence="8">Leaves</tissue>
    </source>
</reference>